<evidence type="ECO:0000313" key="2">
    <source>
        <dbReference type="Proteomes" id="UP001281003"/>
    </source>
</evidence>
<comment type="caution">
    <text evidence="1">The sequence shown here is derived from an EMBL/GenBank/DDBJ whole genome shotgun (WGS) entry which is preliminary data.</text>
</comment>
<dbReference type="Proteomes" id="UP001281003">
    <property type="component" value="Unassembled WGS sequence"/>
</dbReference>
<sequence length="165" mass="19350">MFRMMKLCMKLRKSRLRSGLLSHFHVGVLDLSKFFFYLCSHWQCYLYIIYHDTTTVTILEAESWLVEHGSNTPFHSPNLVFQGVSHVASPLEGRQIPRIHPKLISWGFPGHRRFILTYLCKFQNQLPLRFRMRGGSAPDERYCPRPLEISAHMKVAQLNFTPQTL</sequence>
<gene>
    <name evidence="1" type="ORF">B0T20DRAFT_419386</name>
</gene>
<protein>
    <submittedName>
        <fullName evidence="1">Uncharacterized protein</fullName>
    </submittedName>
</protein>
<dbReference type="AlphaFoldDB" id="A0AAE0P981"/>
<proteinExistence type="predicted"/>
<reference evidence="1" key="2">
    <citation type="submission" date="2023-07" db="EMBL/GenBank/DDBJ databases">
        <authorList>
            <consortium name="Lawrence Berkeley National Laboratory"/>
            <person name="Haridas S."/>
            <person name="Hensen N."/>
            <person name="Bonometti L."/>
            <person name="Westerberg I."/>
            <person name="Brannstrom I.O."/>
            <person name="Guillou S."/>
            <person name="Cros-Aarteil S."/>
            <person name="Calhoun S."/>
            <person name="Kuo A."/>
            <person name="Mondo S."/>
            <person name="Pangilinan J."/>
            <person name="Riley R."/>
            <person name="LaButti K."/>
            <person name="Andreopoulos B."/>
            <person name="Lipzen A."/>
            <person name="Chen C."/>
            <person name="Yanf M."/>
            <person name="Daum C."/>
            <person name="Ng V."/>
            <person name="Clum A."/>
            <person name="Steindorff A."/>
            <person name="Ohm R."/>
            <person name="Martin F."/>
            <person name="Silar P."/>
            <person name="Natvig D."/>
            <person name="Lalanne C."/>
            <person name="Gautier V."/>
            <person name="Ament-velasquez S.L."/>
            <person name="Kruys A."/>
            <person name="Hutchinson M.I."/>
            <person name="Powell A.J."/>
            <person name="Barry K."/>
            <person name="Miller A.N."/>
            <person name="Grigoriev I.V."/>
            <person name="Debuchy R."/>
            <person name="Gladieux P."/>
            <person name="Thoren M.H."/>
            <person name="Johannesson H."/>
        </authorList>
    </citation>
    <scope>NUCLEOTIDE SEQUENCE</scope>
    <source>
        <strain evidence="1">FGSC 1904</strain>
    </source>
</reference>
<keyword evidence="2" id="KW-1185">Reference proteome</keyword>
<name>A0AAE0P981_SORBR</name>
<evidence type="ECO:0000313" key="1">
    <source>
        <dbReference type="EMBL" id="KAK3395629.1"/>
    </source>
</evidence>
<accession>A0AAE0P981</accession>
<dbReference type="EMBL" id="JAUTDP010000010">
    <property type="protein sequence ID" value="KAK3395629.1"/>
    <property type="molecule type" value="Genomic_DNA"/>
</dbReference>
<reference evidence="1" key="1">
    <citation type="journal article" date="2023" name="Mol. Phylogenet. Evol.">
        <title>Genome-scale phylogeny and comparative genomics of the fungal order Sordariales.</title>
        <authorList>
            <person name="Hensen N."/>
            <person name="Bonometti L."/>
            <person name="Westerberg I."/>
            <person name="Brannstrom I.O."/>
            <person name="Guillou S."/>
            <person name="Cros-Aarteil S."/>
            <person name="Calhoun S."/>
            <person name="Haridas S."/>
            <person name="Kuo A."/>
            <person name="Mondo S."/>
            <person name="Pangilinan J."/>
            <person name="Riley R."/>
            <person name="LaButti K."/>
            <person name="Andreopoulos B."/>
            <person name="Lipzen A."/>
            <person name="Chen C."/>
            <person name="Yan M."/>
            <person name="Daum C."/>
            <person name="Ng V."/>
            <person name="Clum A."/>
            <person name="Steindorff A."/>
            <person name="Ohm R.A."/>
            <person name="Martin F."/>
            <person name="Silar P."/>
            <person name="Natvig D.O."/>
            <person name="Lalanne C."/>
            <person name="Gautier V."/>
            <person name="Ament-Velasquez S.L."/>
            <person name="Kruys A."/>
            <person name="Hutchinson M.I."/>
            <person name="Powell A.J."/>
            <person name="Barry K."/>
            <person name="Miller A.N."/>
            <person name="Grigoriev I.V."/>
            <person name="Debuchy R."/>
            <person name="Gladieux P."/>
            <person name="Hiltunen Thoren M."/>
            <person name="Johannesson H."/>
        </authorList>
    </citation>
    <scope>NUCLEOTIDE SEQUENCE</scope>
    <source>
        <strain evidence="1">FGSC 1904</strain>
    </source>
</reference>
<organism evidence="1 2">
    <name type="scientific">Sordaria brevicollis</name>
    <dbReference type="NCBI Taxonomy" id="83679"/>
    <lineage>
        <taxon>Eukaryota</taxon>
        <taxon>Fungi</taxon>
        <taxon>Dikarya</taxon>
        <taxon>Ascomycota</taxon>
        <taxon>Pezizomycotina</taxon>
        <taxon>Sordariomycetes</taxon>
        <taxon>Sordariomycetidae</taxon>
        <taxon>Sordariales</taxon>
        <taxon>Sordariaceae</taxon>
        <taxon>Sordaria</taxon>
    </lineage>
</organism>